<protein>
    <submittedName>
        <fullName evidence="1">Unnamed protein product</fullName>
    </submittedName>
</protein>
<proteinExistence type="predicted"/>
<evidence type="ECO:0000313" key="2">
    <source>
        <dbReference type="Proteomes" id="UP001165064"/>
    </source>
</evidence>
<dbReference type="Proteomes" id="UP001165064">
    <property type="component" value="Unassembled WGS sequence"/>
</dbReference>
<dbReference type="EMBL" id="BSXS01000209">
    <property type="protein sequence ID" value="GME71433.1"/>
    <property type="molecule type" value="Genomic_DNA"/>
</dbReference>
<keyword evidence="2" id="KW-1185">Reference proteome</keyword>
<sequence>MSYPYNNYQDQLVNSVQQLQIDEKSRNSSTSPNPRVPVAHNSKRKRNQHVFMDLGSQATPNYQQYVDSSFDPNEAARTAGIHGSQSHSSIPPVGVIDNASPYPYPGMQEDVYSRPPQSQTPNYPAPGRSPYPNPQFQQSQPQFQAPYQQQQQQQFGVSSTATTSESVTVPGVRHLWDEHFKTNQFLTFENVSAPPAGIHFDVVDQGNASPEFARMTMYSVPNSEQLRSSSRIPLGMVIRPFAETEDLPVPQVDLRKASAVPRCGRCRAYINPGMTHTGYSMTCNICSFTTSVPEEYITEVDARGVRIDAAERPEVSKGVVDLLVPEYYNLDEHNPPKSLHYVFLIDISKQSVDTKLREAVCSSIEGLLFDESIFAPGSKFSIIAYDTRLHFFNLSPDLEQATVSIVSDVSDPFLPFFEGMFADPVQSQSSISTTLRHIEQGTQYTGSEAAYGSALLAAKLLLEQVGGGEVISILSRLPTWGPGALALKSHIGRPPSEYERDILTADNKFYTDLAKEYTKSNIGLNLIVASGEAPVDLMNVGYVATKTGGSVKYFNRFNIDKDEALLFQTIKGFVKQSSGYQGQLKIRCSGGLQVQKYFGPIEETDGMGAPSVPIVSSDTSIACEFEYDGKLSTKKDAHFQAALLYTSRDGIRKVRVINLIMSVTERITDVFNFADQDALLSLLLRQDLSRIPPSNLVACKSTMTAQLSDIIASYKLLVATNNSLPTQIVLPNGLKTLPTFILAAQKSKALKPSTANPDLRVESFFNLQSFNCSRLSVYLYPLLVSLHSLEDDDCENDPITARFKMPQTHILSHESFFEGGAFLAFNGKQLYILLHPNVNPLFLKDLFGESAESLETVNTQTSSLPILDTHLSEQVRNLCLYLADYYNHSSDPFPVRIVRAGIDVMDMSEIGEMLYEDRSPDYKVSSSDFLKTLHGQVLEKEKNGSITAAANNDSVSIGQRFHIF</sequence>
<comment type="caution">
    <text evidence="1">The sequence shown here is derived from an EMBL/GenBank/DDBJ whole genome shotgun (WGS) entry which is preliminary data.</text>
</comment>
<gene>
    <name evidence="1" type="ORF">Amon02_000057900</name>
</gene>
<organism evidence="1 2">
    <name type="scientific">Ambrosiozyma monospora</name>
    <name type="common">Yeast</name>
    <name type="synonym">Endomycopsis monosporus</name>
    <dbReference type="NCBI Taxonomy" id="43982"/>
    <lineage>
        <taxon>Eukaryota</taxon>
        <taxon>Fungi</taxon>
        <taxon>Dikarya</taxon>
        <taxon>Ascomycota</taxon>
        <taxon>Saccharomycotina</taxon>
        <taxon>Pichiomycetes</taxon>
        <taxon>Pichiales</taxon>
        <taxon>Pichiaceae</taxon>
        <taxon>Ambrosiozyma</taxon>
    </lineage>
</organism>
<evidence type="ECO:0000313" key="1">
    <source>
        <dbReference type="EMBL" id="GME71433.1"/>
    </source>
</evidence>
<reference evidence="1" key="1">
    <citation type="submission" date="2023-04" db="EMBL/GenBank/DDBJ databases">
        <title>Ambrosiozyma monospora NBRC 10751.</title>
        <authorList>
            <person name="Ichikawa N."/>
            <person name="Sato H."/>
            <person name="Tonouchi N."/>
        </authorList>
    </citation>
    <scope>NUCLEOTIDE SEQUENCE</scope>
    <source>
        <strain evidence="1">NBRC 10751</strain>
    </source>
</reference>
<accession>A0ACB5SSM9</accession>
<name>A0ACB5SSM9_AMBMO</name>